<feature type="compositionally biased region" description="Polar residues" evidence="1">
    <location>
        <begin position="91"/>
        <end position="103"/>
    </location>
</feature>
<feature type="region of interest" description="Disordered" evidence="1">
    <location>
        <begin position="31"/>
        <end position="53"/>
    </location>
</feature>
<organism evidence="2 3">
    <name type="scientific">Phytophthora ramorum</name>
    <name type="common">Sudden oak death agent</name>
    <dbReference type="NCBI Taxonomy" id="164328"/>
    <lineage>
        <taxon>Eukaryota</taxon>
        <taxon>Sar</taxon>
        <taxon>Stramenopiles</taxon>
        <taxon>Oomycota</taxon>
        <taxon>Peronosporomycetes</taxon>
        <taxon>Peronosporales</taxon>
        <taxon>Peronosporaceae</taxon>
        <taxon>Phytophthora</taxon>
    </lineage>
</organism>
<keyword evidence="3" id="KW-1185">Reference proteome</keyword>
<reference evidence="3" key="1">
    <citation type="journal article" date="2006" name="Science">
        <title>Phytophthora genome sequences uncover evolutionary origins and mechanisms of pathogenesis.</title>
        <authorList>
            <person name="Tyler B.M."/>
            <person name="Tripathy S."/>
            <person name="Zhang X."/>
            <person name="Dehal P."/>
            <person name="Jiang R.H."/>
            <person name="Aerts A."/>
            <person name="Arredondo F.D."/>
            <person name="Baxter L."/>
            <person name="Bensasson D."/>
            <person name="Beynon J.L."/>
            <person name="Chapman J."/>
            <person name="Damasceno C.M."/>
            <person name="Dorrance A.E."/>
            <person name="Dou D."/>
            <person name="Dickerman A.W."/>
            <person name="Dubchak I.L."/>
            <person name="Garbelotto M."/>
            <person name="Gijzen M."/>
            <person name="Gordon S.G."/>
            <person name="Govers F."/>
            <person name="Grunwald N.J."/>
            <person name="Huang W."/>
            <person name="Ivors K.L."/>
            <person name="Jones R.W."/>
            <person name="Kamoun S."/>
            <person name="Krampis K."/>
            <person name="Lamour K.H."/>
            <person name="Lee M.K."/>
            <person name="McDonald W.H."/>
            <person name="Medina M."/>
            <person name="Meijer H.J."/>
            <person name="Nordberg E.K."/>
            <person name="Maclean D.J."/>
            <person name="Ospina-Giraldo M.D."/>
            <person name="Morris P.F."/>
            <person name="Phuntumart V."/>
            <person name="Putnam N.H."/>
            <person name="Rash S."/>
            <person name="Rose J.K."/>
            <person name="Sakihama Y."/>
            <person name="Salamov A.A."/>
            <person name="Savidor A."/>
            <person name="Scheuring C.F."/>
            <person name="Smith B.M."/>
            <person name="Sobral B.W."/>
            <person name="Terry A."/>
            <person name="Torto-Alalibo T.A."/>
            <person name="Win J."/>
            <person name="Xu Z."/>
            <person name="Zhang H."/>
            <person name="Grigoriev I.V."/>
            <person name="Rokhsar D.S."/>
            <person name="Boore J.L."/>
        </authorList>
    </citation>
    <scope>NUCLEOTIDE SEQUENCE [LARGE SCALE GENOMIC DNA]</scope>
    <source>
        <strain evidence="3">Pr102</strain>
    </source>
</reference>
<dbReference type="AlphaFoldDB" id="H3GYQ2"/>
<dbReference type="InParanoid" id="H3GYQ2"/>
<sequence>MATTGRQSPLSPIDLILSSVDAADMDELIQEVSSSKAESKAEAKKRRHRENMARGRSRHNVLMDSMRKQYQHLSKQLQVGMVAWRRRRTTAGPNQQAQHSPTGNEEAGCTSESLSCTTATVAQNQRTELMIQYIDAVATENAIHRENEALAQRLEQMAIFETTLRVDTPEVADTQLQTELPARTVQALNRPGFWSYFAEDTEPFYYEPMPASTCYNIVRDKYQTMKAHHARFMTDQMINEAMQFFGWTVQRSMSDKQKFEFHFMKLIPCMDSVSLAEELAIEGWRVFNSPDMYRRCYRSPIDIRVLQRVDAFNTVLIRNSPDANRSHRFRHLNISSKVADEDDQGHKSLSILTIVVPPPDDLANSNRNGVVYLRDAYTYMRFDMFEDHVQFSYGGHADCLNEAQARYLFVETGNVLFRFEQMIRRANLVTLG</sequence>
<dbReference type="Proteomes" id="UP000005238">
    <property type="component" value="Unassembled WGS sequence"/>
</dbReference>
<dbReference type="GeneID" id="94230801"/>
<dbReference type="EMBL" id="DS566075">
    <property type="status" value="NOT_ANNOTATED_CDS"/>
    <property type="molecule type" value="Genomic_DNA"/>
</dbReference>
<evidence type="ECO:0000313" key="2">
    <source>
        <dbReference type="EnsemblProtists" id="Phyra82849"/>
    </source>
</evidence>
<dbReference type="RefSeq" id="XP_067742647.1">
    <property type="nucleotide sequence ID" value="XM_067895026.1"/>
</dbReference>
<feature type="region of interest" description="Disordered" evidence="1">
    <location>
        <begin position="88"/>
        <end position="110"/>
    </location>
</feature>
<dbReference type="VEuPathDB" id="FungiDB:KRP22_13879"/>
<dbReference type="EnsemblProtists" id="Phyra82849">
    <property type="protein sequence ID" value="Phyra82849"/>
    <property type="gene ID" value="Phyra82849"/>
</dbReference>
<protein>
    <submittedName>
        <fullName evidence="2">Uncharacterized protein</fullName>
    </submittedName>
</protein>
<proteinExistence type="predicted"/>
<reference evidence="2" key="2">
    <citation type="submission" date="2015-06" db="UniProtKB">
        <authorList>
            <consortium name="EnsemblProtists"/>
        </authorList>
    </citation>
    <scope>IDENTIFICATION</scope>
    <source>
        <strain evidence="2">Pr102</strain>
    </source>
</reference>
<dbReference type="VEuPathDB" id="FungiDB:KRP23_9468"/>
<dbReference type="OMA" id="PFYYEPM"/>
<accession>H3GYQ2</accession>
<name>H3GYQ2_PHYRM</name>
<evidence type="ECO:0000256" key="1">
    <source>
        <dbReference type="SAM" id="MobiDB-lite"/>
    </source>
</evidence>
<evidence type="ECO:0000313" key="3">
    <source>
        <dbReference type="Proteomes" id="UP000005238"/>
    </source>
</evidence>
<dbReference type="OrthoDB" id="119411at2759"/>
<dbReference type="HOGENOM" id="CLU_047340_2_0_1"/>
<feature type="compositionally biased region" description="Basic residues" evidence="1">
    <location>
        <begin position="43"/>
        <end position="53"/>
    </location>
</feature>
<dbReference type="eggNOG" id="ENOG502SHN4">
    <property type="taxonomic scope" value="Eukaryota"/>
</dbReference>